<dbReference type="EC" id="6.1.1.17" evidence="10"/>
<evidence type="ECO:0000256" key="5">
    <source>
        <dbReference type="ARBA" id="ARBA00022598"/>
    </source>
</evidence>
<dbReference type="InterPro" id="IPR020058">
    <property type="entry name" value="Glu/Gln-tRNA-synth_Ib_cat-dom"/>
</dbReference>
<feature type="short sequence motif" description="'KMSKS' region" evidence="10">
    <location>
        <begin position="239"/>
        <end position="243"/>
    </location>
</feature>
<evidence type="ECO:0000256" key="6">
    <source>
        <dbReference type="ARBA" id="ARBA00022741"/>
    </source>
</evidence>
<keyword evidence="5 10" id="KW-0436">Ligase</keyword>
<dbReference type="InterPro" id="IPR000924">
    <property type="entry name" value="Glu/Gln-tRNA-synth"/>
</dbReference>
<dbReference type="PRINTS" id="PR00987">
    <property type="entry name" value="TRNASYNTHGLU"/>
</dbReference>
<keyword evidence="8 10" id="KW-0648">Protein biosynthesis</keyword>
<keyword evidence="6 10" id="KW-0547">Nucleotide-binding</keyword>
<evidence type="ECO:0000256" key="7">
    <source>
        <dbReference type="ARBA" id="ARBA00022840"/>
    </source>
</evidence>
<dbReference type="InterPro" id="IPR020752">
    <property type="entry name" value="Glu-tRNA-synth_I_codon-bd_sub1"/>
</dbReference>
<dbReference type="STRING" id="1742973.COMA2_30186"/>
<dbReference type="Proteomes" id="UP000198736">
    <property type="component" value="Unassembled WGS sequence"/>
</dbReference>
<keyword evidence="14" id="KW-1185">Reference proteome</keyword>
<dbReference type="InterPro" id="IPR001412">
    <property type="entry name" value="aa-tRNA-synth_I_CS"/>
</dbReference>
<dbReference type="HAMAP" id="MF_00022">
    <property type="entry name" value="Glu_tRNA_synth_type1"/>
    <property type="match status" value="1"/>
</dbReference>
<dbReference type="Gene3D" id="3.40.50.620">
    <property type="entry name" value="HUPs"/>
    <property type="match status" value="1"/>
</dbReference>
<proteinExistence type="inferred from homology"/>
<dbReference type="AlphaFoldDB" id="A0A0S4LI89"/>
<comment type="function">
    <text evidence="10">Catalyzes the attachment of glutamate to tRNA(Glu) in a two-step reaction: glutamate is first activated by ATP to form Glu-AMP and then transferred to the acceptor end of tRNA(Glu).</text>
</comment>
<dbReference type="PROSITE" id="PS00178">
    <property type="entry name" value="AA_TRNA_LIGASE_I"/>
    <property type="match status" value="1"/>
</dbReference>
<name>A0A0S4LI89_9BACT</name>
<dbReference type="InterPro" id="IPR020751">
    <property type="entry name" value="aa-tRNA-synth_I_codon-bd_sub2"/>
</dbReference>
<dbReference type="GO" id="GO:0004818">
    <property type="term" value="F:glutamate-tRNA ligase activity"/>
    <property type="evidence" value="ECO:0007669"/>
    <property type="project" value="UniProtKB-UniRule"/>
</dbReference>
<dbReference type="Pfam" id="PF19269">
    <property type="entry name" value="Anticodon_2"/>
    <property type="match status" value="1"/>
</dbReference>
<feature type="binding site" evidence="10">
    <location>
        <position position="242"/>
    </location>
    <ligand>
        <name>ATP</name>
        <dbReference type="ChEBI" id="CHEBI:30616"/>
    </ligand>
</feature>
<evidence type="ECO:0000259" key="12">
    <source>
        <dbReference type="Pfam" id="PF19269"/>
    </source>
</evidence>
<dbReference type="Gene3D" id="1.10.8.70">
    <property type="entry name" value="Glutamate-tRNA synthetase, class I, anticodon-binding domain 1"/>
    <property type="match status" value="1"/>
</dbReference>
<protein>
    <recommendedName>
        <fullName evidence="10">Glutamate--tRNA ligase</fullName>
        <ecNumber evidence="10">6.1.1.17</ecNumber>
    </recommendedName>
    <alternativeName>
        <fullName evidence="10">Glutamyl-tRNA synthetase</fullName>
        <shortName evidence="10">GluRS</shortName>
    </alternativeName>
</protein>
<dbReference type="InterPro" id="IPR033910">
    <property type="entry name" value="GluRS_core"/>
</dbReference>
<evidence type="ECO:0000313" key="14">
    <source>
        <dbReference type="Proteomes" id="UP000198736"/>
    </source>
</evidence>
<comment type="catalytic activity">
    <reaction evidence="10">
        <text>tRNA(Glu) + L-glutamate + ATP = L-glutamyl-tRNA(Glu) + AMP + diphosphate</text>
        <dbReference type="Rhea" id="RHEA:23540"/>
        <dbReference type="Rhea" id="RHEA-COMP:9663"/>
        <dbReference type="Rhea" id="RHEA-COMP:9680"/>
        <dbReference type="ChEBI" id="CHEBI:29985"/>
        <dbReference type="ChEBI" id="CHEBI:30616"/>
        <dbReference type="ChEBI" id="CHEBI:33019"/>
        <dbReference type="ChEBI" id="CHEBI:78442"/>
        <dbReference type="ChEBI" id="CHEBI:78520"/>
        <dbReference type="ChEBI" id="CHEBI:456215"/>
        <dbReference type="EC" id="6.1.1.17"/>
    </reaction>
</comment>
<dbReference type="InterPro" id="IPR049940">
    <property type="entry name" value="GluQ/Sye"/>
</dbReference>
<evidence type="ECO:0000256" key="10">
    <source>
        <dbReference type="HAMAP-Rule" id="MF_00022"/>
    </source>
</evidence>
<comment type="subcellular location">
    <subcellularLocation>
        <location evidence="1 10">Cytoplasm</location>
    </subcellularLocation>
</comment>
<dbReference type="GO" id="GO:0005524">
    <property type="term" value="F:ATP binding"/>
    <property type="evidence" value="ECO:0007669"/>
    <property type="project" value="UniProtKB-UniRule"/>
</dbReference>
<dbReference type="InterPro" id="IPR045462">
    <property type="entry name" value="aa-tRNA-synth_I_cd-bd"/>
</dbReference>
<evidence type="ECO:0000256" key="3">
    <source>
        <dbReference type="ARBA" id="ARBA00011245"/>
    </source>
</evidence>
<organism evidence="13 14">
    <name type="scientific">Candidatus Nitrospira nitrificans</name>
    <dbReference type="NCBI Taxonomy" id="1742973"/>
    <lineage>
        <taxon>Bacteria</taxon>
        <taxon>Pseudomonadati</taxon>
        <taxon>Nitrospirota</taxon>
        <taxon>Nitrospiria</taxon>
        <taxon>Nitrospirales</taxon>
        <taxon>Nitrospiraceae</taxon>
        <taxon>Nitrospira</taxon>
    </lineage>
</organism>
<accession>A0A0S4LI89</accession>
<evidence type="ECO:0000313" key="13">
    <source>
        <dbReference type="EMBL" id="CUS37297.1"/>
    </source>
</evidence>
<dbReference type="SUPFAM" id="SSF48163">
    <property type="entry name" value="An anticodon-binding domain of class I aminoacyl-tRNA synthetases"/>
    <property type="match status" value="1"/>
</dbReference>
<evidence type="ECO:0000256" key="1">
    <source>
        <dbReference type="ARBA" id="ARBA00004496"/>
    </source>
</evidence>
<dbReference type="EMBL" id="CZPZ01000023">
    <property type="protein sequence ID" value="CUS37297.1"/>
    <property type="molecule type" value="Genomic_DNA"/>
</dbReference>
<dbReference type="FunFam" id="3.40.50.620:FF:000007">
    <property type="entry name" value="Glutamate--tRNA ligase"/>
    <property type="match status" value="1"/>
</dbReference>
<dbReference type="PANTHER" id="PTHR43311">
    <property type="entry name" value="GLUTAMATE--TRNA LIGASE"/>
    <property type="match status" value="1"/>
</dbReference>
<evidence type="ECO:0000256" key="2">
    <source>
        <dbReference type="ARBA" id="ARBA00007894"/>
    </source>
</evidence>
<gene>
    <name evidence="10 13" type="primary">gltX</name>
    <name evidence="13" type="ORF">COMA2_30186</name>
</gene>
<keyword evidence="9 10" id="KW-0030">Aminoacyl-tRNA synthetase</keyword>
<evidence type="ECO:0000259" key="11">
    <source>
        <dbReference type="Pfam" id="PF00749"/>
    </source>
</evidence>
<comment type="similarity">
    <text evidence="2 10">Belongs to the class-I aminoacyl-tRNA synthetase family. Glutamate--tRNA ligase type 1 subfamily.</text>
</comment>
<dbReference type="GO" id="GO:0000049">
    <property type="term" value="F:tRNA binding"/>
    <property type="evidence" value="ECO:0007669"/>
    <property type="project" value="InterPro"/>
</dbReference>
<dbReference type="InterPro" id="IPR014729">
    <property type="entry name" value="Rossmann-like_a/b/a_fold"/>
</dbReference>
<dbReference type="GO" id="GO:0008270">
    <property type="term" value="F:zinc ion binding"/>
    <property type="evidence" value="ECO:0007669"/>
    <property type="project" value="InterPro"/>
</dbReference>
<keyword evidence="4 10" id="KW-0963">Cytoplasm</keyword>
<dbReference type="Pfam" id="PF00749">
    <property type="entry name" value="tRNA-synt_1c"/>
    <property type="match status" value="1"/>
</dbReference>
<dbReference type="InterPro" id="IPR008925">
    <property type="entry name" value="aa_tRNA-synth_I_cd-bd_sf"/>
</dbReference>
<evidence type="ECO:0000256" key="8">
    <source>
        <dbReference type="ARBA" id="ARBA00022917"/>
    </source>
</evidence>
<sequence>MVMRQVRVRFAPSPTGFLHIGGVRTALFNWLFARQQQGVFILRIEDTDQSRSTDESIQAILQGMQWVGLDWDEGPFRQTERMDLYRAHAMKLLEAGQAYWCVCKAEELDARRKEAEAKGLSPRYDGRCRNLKLVCSPGDAALRFKAPQEGQTVIDDLIKGKVVFDNAVVDDVIILRSNGYPTYNFSVVVDDALMGITHVVRGDDHLTNTPRQIPIFEALGFAAPRFGHLPMILGADKTRLSKRHGATSIMAYKDMGYLPEAMVNYLVRLGWSHGDQELFTRQELIEKFSWDHVQTSAAVFNPDKLLWMNAEYIKTSPPSEVAQALVPHLEQAGLKDELRTVSAEWLAQLIILVKERAKTLVDMVDWVRPYFGQEATFEVEAAKKFLTPTTVPLLQKLLARFEALPIFSKQVWEESFKKLVEEEGIKMGALAQPVRVALTGRTASPGLFEVMEVLGRERTLVRLKAGIERAKVCQA</sequence>
<dbReference type="NCBIfam" id="TIGR00464">
    <property type="entry name" value="gltX_bact"/>
    <property type="match status" value="1"/>
</dbReference>
<evidence type="ECO:0000256" key="4">
    <source>
        <dbReference type="ARBA" id="ARBA00022490"/>
    </source>
</evidence>
<dbReference type="GO" id="GO:0006424">
    <property type="term" value="P:glutamyl-tRNA aminoacylation"/>
    <property type="evidence" value="ECO:0007669"/>
    <property type="project" value="UniProtKB-UniRule"/>
</dbReference>
<dbReference type="CDD" id="cd00808">
    <property type="entry name" value="GluRS_core"/>
    <property type="match status" value="1"/>
</dbReference>
<feature type="domain" description="Glutamyl/glutaminyl-tRNA synthetase class Ib catalytic" evidence="11">
    <location>
        <begin position="5"/>
        <end position="307"/>
    </location>
</feature>
<comment type="subunit">
    <text evidence="3 10">Monomer.</text>
</comment>
<evidence type="ECO:0000256" key="9">
    <source>
        <dbReference type="ARBA" id="ARBA00023146"/>
    </source>
</evidence>
<dbReference type="InterPro" id="IPR004527">
    <property type="entry name" value="Glu-tRNA-ligase_bac/mito"/>
</dbReference>
<reference evidence="14" key="1">
    <citation type="submission" date="2015-10" db="EMBL/GenBank/DDBJ databases">
        <authorList>
            <person name="Luecker S."/>
            <person name="Luecker S."/>
        </authorList>
    </citation>
    <scope>NUCLEOTIDE SEQUENCE [LARGE SCALE GENOMIC DNA]</scope>
</reference>
<keyword evidence="7 10" id="KW-0067">ATP-binding</keyword>
<dbReference type="PANTHER" id="PTHR43311:SF2">
    <property type="entry name" value="GLUTAMATE--TRNA LIGASE, MITOCHONDRIAL-RELATED"/>
    <property type="match status" value="1"/>
</dbReference>
<feature type="domain" description="Aminoacyl-tRNA synthetase class I anticodon-binding" evidence="12">
    <location>
        <begin position="321"/>
        <end position="467"/>
    </location>
</feature>
<dbReference type="SUPFAM" id="SSF52374">
    <property type="entry name" value="Nucleotidylyl transferase"/>
    <property type="match status" value="1"/>
</dbReference>
<comment type="caution">
    <text evidence="10">Lacks conserved residue(s) required for the propagation of feature annotation.</text>
</comment>
<dbReference type="GO" id="GO:0005829">
    <property type="term" value="C:cytosol"/>
    <property type="evidence" value="ECO:0007669"/>
    <property type="project" value="TreeGrafter"/>
</dbReference>
<feature type="short sequence motif" description="'HIGH' region" evidence="10">
    <location>
        <begin position="12"/>
        <end position="22"/>
    </location>
</feature>
<dbReference type="Gene3D" id="1.10.10.350">
    <property type="match status" value="1"/>
</dbReference>